<dbReference type="PROSITE" id="PS50196">
    <property type="entry name" value="RANBD1"/>
    <property type="match status" value="5"/>
</dbReference>
<reference evidence="10 11" key="1">
    <citation type="submission" date="2022-05" db="EMBL/GenBank/DDBJ databases">
        <authorList>
            <consortium name="Genoscope - CEA"/>
            <person name="William W."/>
        </authorList>
    </citation>
    <scope>NUCLEOTIDE SEQUENCE [LARGE SCALE GENOMIC DNA]</scope>
</reference>
<name>A0ABN8RUV1_9CNID</name>
<feature type="compositionally biased region" description="Basic and acidic residues" evidence="7">
    <location>
        <begin position="2767"/>
        <end position="2781"/>
    </location>
</feature>
<feature type="domain" description="RanBP2-type" evidence="9">
    <location>
        <begin position="1938"/>
        <end position="1967"/>
    </location>
</feature>
<keyword evidence="11" id="KW-1185">Reference proteome</keyword>
<keyword evidence="4" id="KW-0862">Zinc</keyword>
<feature type="domain" description="RanBD1" evidence="8">
    <location>
        <begin position="2849"/>
        <end position="2986"/>
    </location>
</feature>
<dbReference type="SMART" id="SM00160">
    <property type="entry name" value="RanBD"/>
    <property type="match status" value="5"/>
</dbReference>
<evidence type="ECO:0008006" key="12">
    <source>
        <dbReference type="Google" id="ProtNLM"/>
    </source>
</evidence>
<feature type="region of interest" description="Disordered" evidence="7">
    <location>
        <begin position="3290"/>
        <end position="3477"/>
    </location>
</feature>
<feature type="domain" description="RanBD1" evidence="8">
    <location>
        <begin position="1771"/>
        <end position="1908"/>
    </location>
</feature>
<feature type="domain" description="RanBP2-type" evidence="9">
    <location>
        <begin position="3015"/>
        <end position="3044"/>
    </location>
</feature>
<feature type="compositionally biased region" description="Acidic residues" evidence="7">
    <location>
        <begin position="1519"/>
        <end position="1547"/>
    </location>
</feature>
<dbReference type="Gene3D" id="4.10.1060.10">
    <property type="entry name" value="Zinc finger, RanBP2-type"/>
    <property type="match status" value="5"/>
</dbReference>
<dbReference type="SUPFAM" id="SSF50729">
    <property type="entry name" value="PH domain-like"/>
    <property type="match status" value="5"/>
</dbReference>
<dbReference type="SUPFAM" id="SSF90209">
    <property type="entry name" value="Ran binding protein zinc finger-like"/>
    <property type="match status" value="5"/>
</dbReference>
<gene>
    <name evidence="10" type="ORF">PLOB_00026895</name>
</gene>
<sequence length="3477" mass="381089">MVWTKDEVDKYVVQVERNCKSAHERNLKGFAFARLYREASDNESAKRYLEAYISESEGDFRGHCLMGQLYESLGELEKAVASYRRSLELNNTQKELVLKVVRLYCSVPVHPDRARAWADRGARLFPGHPDVFQLRIHLLESAEVVDYEALEDLISEELSKRPRDANLHIRLVKLYSVQGRLDEAFSHCVAVWKTKAFKDSFEWVACCVEIFEKHLAFLDKAIKGEVIGSGNAVLDVHSFLLIALCHFLELQLAEGNTREVINVLYRLDHCVFMAHKHKIRQTPGRSSGPTEWDVILTEMKAQLYMHCGTLLIRLAKDEYVTWPRGLKLACACYLASVSISEPETKTPWVARAPKNKDPLKWFIMACSRLSQVGHFLVATRDRHGGSWIETCHSDCCSQQGLEEILSTVYRDERDLAKSFLAVSDELSISPGLFIPDNEQLVSWDEVAVTENPRSLQNIIWVGLHWYQFNKEMRPGVGVMVKDIFPELRLDVPNIEKQIAPNMLCLRDIEAFVYAVVRTTSARVLEDKDILYEDFEPQLLPQPLCSPLSLPVQNEWWLAAYNLYTGKFSLKESGKIRRTVQLGIEKIRAVDERHGLHVQLLIYLGKSFGSKASFLKSSGENPWYYEEHWKSLEKWGMHYLRKALAILEKFEKDESMPYCDKPLFPDVFDTLQEHDVRAELQSVRLAIGGALMKEGKLFDAMEMFEQVKTPPGMYNLAQVYKYLAHVEACAATEETDTESVCPTKEYYQNLHEARDLLQSYLKMTKSSDVGRKAVLDELSEIERLIKSGFPRLNAGQHRDTRQRTYLESRSSTNASDAQESDDNFWPPPDPNTKDFIATLSEVALNKGYFQEQMAIRDEAMSIRDETISSMQEEISMLKNQVSLLQSSHYGYSSIVEPSYSSPGDQSKPIYESTPVATRQTPLSISTKPLTHPSIKGPLKIDSNFFAGLGSSNTPENRMKEPPQEVPSPTSPGRMRHDSSASYTEDIHFEPLIPLPEQIEVQTGEEDETTMFSSRAKLYRYDKDVSAWKERGIGTMKILHNSEKGRSRILMRREGVHKVCANHVITADMKLEEKKATANCWIWSTLADFSEEVARAEQLAVKFKTPDEFLLFKEKFEECQEMPKKDVKSQAITAVSYNPSAELVTKFAPKPGSWSCSVCWVTNDVSTTVCVACGAQKLSEGSGTSTHQSPLKTGFHLPKEFTASSSPQTSMLSSCHENSSSGSPFVFKQKDAGSPSSSPFTFAFSTASSSTSTAASKSFSFGAPLSADSKKTAAQGDTLTATQVPEVSSGSPFTTYPSSTQPFVLASFGVPAMDKSRPSPFNFGTVSSTESAPFSFSDTQKAIDTTPVGSSVFGGGSPEQGGPAISFGSFGTGNSPIFDFDAPREGEGHVTSIVSTHTQLVQSQSQSSLPFSVSTGNSEIPEQKLFWQQPTGPFQFGQLETIPPLGGSTSWAQAGQPLFKPPASELGALGPNVEFPNSELLRLLAVAKNQQDSLDQEPQPKGYDFTPYLTSSSIVAKDYDYEGDDDGKEDDDIEEDNKDDAKQDDEDSTADSFSYTSTDPEYNDEDIETSMATAPKPSSSTTSQAQIITTPAKPVQILSSQVEKSTAAYLSTHVTGRRILTAKSPLKGSKKQDDDCILVYEVRSQMADREKAHRLFLPPNFFNYTKHESCPGCIGCSGTPKRAANTIKQEVTDIKQVSTSATSAVLTSSAASHVFGQSANFGQLTFSSFKAQGETAFSQSQTKTSHKPFQGAGQQLFAGPAEEVEEQDSDKLHFEPVIPLPEEIQVVTGEEGLEMMFSERAKLYRFDGDSSQWKERGIGEVKLLRHPTSGRGRVLMRREQIKKLCANHNITAEMELRPNVGSDRSWVWYTSADYSEGEGKPEKLAIKFKTAETAGKFKQVFDELKEPLSSGHPPEKAPAEHQKAMGCELYKQFLSNFAPAPGTWSCEVCYVENKAGDSTCVACNSLKPNDGETEPPSKQGEETATANVSVVDSVEPNTFQNLNKEASTSFSFQPPGGKSLHISTLFTIGRGESSVDKDTRDDEIDLSPSKTSSPSKKGIITLQPSTQDSQDTLFTGLPFGTGAPCDFTFRMTVSPGSPPQKPRSPLSHTSPASPVRGDDDGPYFEPLIPLPDKVECRTGEEGQEVLFCERCKLFRYDSGTFQWKERGVGDIKILLNASSKRYRILMRREHVFKLCANHVITSEMQLKPFPNSARAWLWTTLADFSEETTTAETLAARFKSNDVANQFKEVFYKAVQTLSCKSDSVASLSNAEDNPDQATEQKAEEDIAVVFEKIVTEDQKARAQKLELPCNFFGYEKETISYQAEVSASAEGQTTEIPEVTTSAPSIPSQSGFLFGSASVASLSFQSVAASSLTASPFGKKTPDKSLGLKGAGSQLSATHKTEDDSEGVEADGNHPDGPHFEPIIPLPDKIDVKTGEEDEEVMFSHRAKLYRFVAEEKQWKERGIGDIKLLRNARSGKMRVLMRRDQVLKLCANHQITTDMSLQPNAGSDRSWVWSTNADFSEGECKAERLAVRFKNEDIARKFKEKFEECQEKLKTPESLKPPLQKETVNTEGVKEDLLAKFKAEEGSWECDTCMVRNGSDKLVCAACTSPKPGIKDSQEKQSEGKPIFGSRITSSGTGFTFGSGTSSSGTGFSFGSGATLYPKGFVLGSTGTNEGGAKPFFSFGSSNLTASSSSETATTFGSMTQLETTIQEQASGDYIDVSQTDQQTPDVDNKQLGNGEKNNVLTADTGAGEGEKVEMTLFGESEAPQKNKSEESSEEKAFLFGSPSISAMSFQSVAAASIENSPFGQNAKTKSKGFAGAGSTLFASQSPGGETHEEEEQGGDHDGPHFEPIIALPEKIDVKTGEEDEEVMFSHRSKLYRFVAEEKQWKERGIGDIKLLRNVTSGKMRVLMRRDQVLKLCANHQITTDMSLQPNAGSERSWVWSTHADFSEGECKAERLAVRFKNEDIAKQFKEKFEECQEMLKNQASLKPPLQKETVNTEGVKEDLFAKFKAEEGSWECDTCMVRNGSDKLVCAACTTPKPGAQTSQMPANGGTPSFSFGTAGAPSNSGFSFGSPASNVDAGSGFASACSQGFSFGSDSSSSGTGFVFGQQKADEKSSKPVFSSGLGSTGPFSFGSTQKEENTGVRVDDEGEGGNYSDDQASSDEGSNCGDDSSQTSEKGEVTVGGEGGEKRQEGLGVGLLGGWKPEEGSWECNTCLVRNKSEKLECVACASAKPGVDGSLEKKNEGKPLFGFGSGPSFSSAGFSFGTSTSSSGAGFSFGSGPTSTGAEFSFGFNGQSDGGESQKQRAPSSSNMPNVTFASTNHSPQSSNTETALDSEEKPLSPLKPDETSLQSDGFLTATDAVEKQETTDESSKPGEILEEVNSEQKAALSTEDQASEDVQSDGESDNDKSLVEEKRGTDSQPEVGANSPAEDVEFDCGADNSESVVDPESAVESSAKPQESVNVGVDKETEKD</sequence>
<dbReference type="InterPro" id="IPR011993">
    <property type="entry name" value="PH-like_dom_sf"/>
</dbReference>
<feature type="region of interest" description="Disordered" evidence="7">
    <location>
        <begin position="2723"/>
        <end position="2748"/>
    </location>
</feature>
<dbReference type="PROSITE" id="PS50199">
    <property type="entry name" value="ZF_RANBP2_2"/>
    <property type="match status" value="5"/>
</dbReference>
<dbReference type="PROSITE" id="PS01358">
    <property type="entry name" value="ZF_RANBP2_1"/>
    <property type="match status" value="5"/>
</dbReference>
<feature type="domain" description="RanBD1" evidence="8">
    <location>
        <begin position="2121"/>
        <end position="2258"/>
    </location>
</feature>
<feature type="region of interest" description="Disordered" evidence="7">
    <location>
        <begin position="2030"/>
        <end position="2056"/>
    </location>
</feature>
<dbReference type="Proteomes" id="UP001159405">
    <property type="component" value="Unassembled WGS sequence"/>
</dbReference>
<feature type="region of interest" description="Disordered" evidence="7">
    <location>
        <begin position="2372"/>
        <end position="2424"/>
    </location>
</feature>
<feature type="compositionally biased region" description="Basic and acidic residues" evidence="7">
    <location>
        <begin position="3140"/>
        <end position="3150"/>
    </location>
</feature>
<feature type="region of interest" description="Disordered" evidence="7">
    <location>
        <begin position="945"/>
        <end position="977"/>
    </location>
</feature>
<dbReference type="Gene3D" id="2.30.29.30">
    <property type="entry name" value="Pleckstrin-homology domain (PH domain)/Phosphotyrosine-binding domain (PTB)"/>
    <property type="match status" value="5"/>
</dbReference>
<keyword evidence="3 5" id="KW-0863">Zinc-finger</keyword>
<accession>A0ABN8RUV1</accession>
<dbReference type="Pfam" id="PF13181">
    <property type="entry name" value="TPR_8"/>
    <property type="match status" value="1"/>
</dbReference>
<feature type="domain" description="RanBD1" evidence="8">
    <location>
        <begin position="986"/>
        <end position="1123"/>
    </location>
</feature>
<feature type="compositionally biased region" description="Polar residues" evidence="7">
    <location>
        <begin position="3456"/>
        <end position="3466"/>
    </location>
</feature>
<evidence type="ECO:0000259" key="8">
    <source>
        <dbReference type="PROSITE" id="PS50196"/>
    </source>
</evidence>
<feature type="domain" description="RanBP2-type" evidence="9">
    <location>
        <begin position="1148"/>
        <end position="1177"/>
    </location>
</feature>
<feature type="region of interest" description="Disordered" evidence="7">
    <location>
        <begin position="1514"/>
        <end position="1562"/>
    </location>
</feature>
<dbReference type="Pfam" id="PF00641">
    <property type="entry name" value="Zn_ribbon_RanBP"/>
    <property type="match status" value="5"/>
</dbReference>
<feature type="domain" description="RanBP2-type" evidence="9">
    <location>
        <begin position="3209"/>
        <end position="3238"/>
    </location>
</feature>
<dbReference type="SUPFAM" id="SSF48452">
    <property type="entry name" value="TPR-like"/>
    <property type="match status" value="1"/>
</dbReference>
<dbReference type="Gene3D" id="1.25.40.10">
    <property type="entry name" value="Tetratricopeptide repeat domain"/>
    <property type="match status" value="1"/>
</dbReference>
<dbReference type="CDD" id="cd13176">
    <property type="entry name" value="RanBD_RanBP2-like"/>
    <property type="match status" value="3"/>
</dbReference>
<dbReference type="SMART" id="SM00547">
    <property type="entry name" value="ZnF_RBZ"/>
    <property type="match status" value="5"/>
</dbReference>
<evidence type="ECO:0000256" key="1">
    <source>
        <dbReference type="ARBA" id="ARBA00022553"/>
    </source>
</evidence>
<keyword evidence="6" id="KW-0802">TPR repeat</keyword>
<feature type="region of interest" description="Disordered" evidence="7">
    <location>
        <begin position="3113"/>
        <end position="3206"/>
    </location>
</feature>
<evidence type="ECO:0000313" key="11">
    <source>
        <dbReference type="Proteomes" id="UP001159405"/>
    </source>
</evidence>
<dbReference type="InterPro" id="IPR019734">
    <property type="entry name" value="TPR_rpt"/>
</dbReference>
<feature type="compositionally biased region" description="Acidic residues" evidence="7">
    <location>
        <begin position="3398"/>
        <end position="3409"/>
    </location>
</feature>
<feature type="repeat" description="TPR" evidence="6">
    <location>
        <begin position="60"/>
        <end position="93"/>
    </location>
</feature>
<feature type="compositionally biased region" description="Polar residues" evidence="7">
    <location>
        <begin position="806"/>
        <end position="816"/>
    </location>
</feature>
<organism evidence="10 11">
    <name type="scientific">Porites lobata</name>
    <dbReference type="NCBI Taxonomy" id="104759"/>
    <lineage>
        <taxon>Eukaryota</taxon>
        <taxon>Metazoa</taxon>
        <taxon>Cnidaria</taxon>
        <taxon>Anthozoa</taxon>
        <taxon>Hexacorallia</taxon>
        <taxon>Scleractinia</taxon>
        <taxon>Fungiina</taxon>
        <taxon>Poritidae</taxon>
        <taxon>Porites</taxon>
    </lineage>
</organism>
<feature type="compositionally biased region" description="Low complexity" evidence="7">
    <location>
        <begin position="2045"/>
        <end position="2055"/>
    </location>
</feature>
<feature type="region of interest" description="Disordered" evidence="7">
    <location>
        <begin position="2812"/>
        <end position="2850"/>
    </location>
</feature>
<keyword evidence="1" id="KW-0597">Phosphoprotein</keyword>
<feature type="domain" description="RanBP2-type" evidence="9">
    <location>
        <begin position="2584"/>
        <end position="2613"/>
    </location>
</feature>
<dbReference type="InterPro" id="IPR000156">
    <property type="entry name" value="Ran_bind_dom"/>
</dbReference>
<feature type="region of interest" description="Disordered" evidence="7">
    <location>
        <begin position="792"/>
        <end position="831"/>
    </location>
</feature>
<dbReference type="EMBL" id="CALNXK010000320">
    <property type="protein sequence ID" value="CAH3182335.1"/>
    <property type="molecule type" value="Genomic_DNA"/>
</dbReference>
<evidence type="ECO:0000256" key="7">
    <source>
        <dbReference type="SAM" id="MobiDB-lite"/>
    </source>
</evidence>
<feature type="region of interest" description="Disordered" evidence="7">
    <location>
        <begin position="2088"/>
        <end position="2122"/>
    </location>
</feature>
<dbReference type="PANTHER" id="PTHR23138:SF87">
    <property type="entry name" value="E3 SUMO-PROTEIN LIGASE RANBP2"/>
    <property type="match status" value="1"/>
</dbReference>
<feature type="compositionally biased region" description="Basic and acidic residues" evidence="7">
    <location>
        <begin position="3410"/>
        <end position="3422"/>
    </location>
</feature>
<dbReference type="PROSITE" id="PS50890">
    <property type="entry name" value="PUA"/>
    <property type="match status" value="1"/>
</dbReference>
<evidence type="ECO:0000256" key="4">
    <source>
        <dbReference type="ARBA" id="ARBA00022833"/>
    </source>
</evidence>
<evidence type="ECO:0000256" key="6">
    <source>
        <dbReference type="PROSITE-ProRule" id="PRU00339"/>
    </source>
</evidence>
<feature type="compositionally biased region" description="Polar residues" evidence="7">
    <location>
        <begin position="3296"/>
        <end position="3336"/>
    </location>
</feature>
<dbReference type="InterPro" id="IPR036443">
    <property type="entry name" value="Znf_RanBP2_sf"/>
</dbReference>
<feature type="region of interest" description="Disordered" evidence="7">
    <location>
        <begin position="3265"/>
        <end position="3284"/>
    </location>
</feature>
<dbReference type="SMART" id="SM00028">
    <property type="entry name" value="TPR"/>
    <property type="match status" value="1"/>
</dbReference>
<evidence type="ECO:0000256" key="3">
    <source>
        <dbReference type="ARBA" id="ARBA00022771"/>
    </source>
</evidence>
<dbReference type="PROSITE" id="PS50005">
    <property type="entry name" value="TPR"/>
    <property type="match status" value="1"/>
</dbReference>
<comment type="caution">
    <text evidence="10">The sequence shown here is derived from an EMBL/GenBank/DDBJ whole genome shotgun (WGS) entry which is preliminary data.</text>
</comment>
<dbReference type="InterPro" id="IPR001876">
    <property type="entry name" value="Znf_RanBP2"/>
</dbReference>
<evidence type="ECO:0000313" key="10">
    <source>
        <dbReference type="EMBL" id="CAH3182335.1"/>
    </source>
</evidence>
<dbReference type="InterPro" id="IPR045255">
    <property type="entry name" value="RanBP1-like"/>
</dbReference>
<evidence type="ECO:0000259" key="9">
    <source>
        <dbReference type="PROSITE" id="PS50199"/>
    </source>
</evidence>
<evidence type="ECO:0000256" key="5">
    <source>
        <dbReference type="PROSITE-ProRule" id="PRU00322"/>
    </source>
</evidence>
<feature type="domain" description="RanBD1" evidence="8">
    <location>
        <begin position="2418"/>
        <end position="2555"/>
    </location>
</feature>
<proteinExistence type="predicted"/>
<evidence type="ECO:0000256" key="2">
    <source>
        <dbReference type="ARBA" id="ARBA00022723"/>
    </source>
</evidence>
<dbReference type="PANTHER" id="PTHR23138">
    <property type="entry name" value="RAN BINDING PROTEIN"/>
    <property type="match status" value="1"/>
</dbReference>
<feature type="compositionally biased region" description="Polar residues" evidence="7">
    <location>
        <begin position="3159"/>
        <end position="3179"/>
    </location>
</feature>
<feature type="region of interest" description="Disordered" evidence="7">
    <location>
        <begin position="2762"/>
        <end position="2781"/>
    </location>
</feature>
<protein>
    <recommendedName>
        <fullName evidence="12">E3 SUMO-protein ligase RanBP2</fullName>
    </recommendedName>
</protein>
<dbReference type="Pfam" id="PF00638">
    <property type="entry name" value="Ran_BP1"/>
    <property type="match status" value="5"/>
</dbReference>
<feature type="compositionally biased region" description="Basic and acidic residues" evidence="7">
    <location>
        <begin position="3339"/>
        <end position="3351"/>
    </location>
</feature>
<dbReference type="InterPro" id="IPR011990">
    <property type="entry name" value="TPR-like_helical_dom_sf"/>
</dbReference>
<feature type="compositionally biased region" description="Basic and acidic residues" evidence="7">
    <location>
        <begin position="3365"/>
        <end position="3377"/>
    </location>
</feature>
<feature type="compositionally biased region" description="Basic and acidic residues" evidence="7">
    <location>
        <begin position="795"/>
        <end position="805"/>
    </location>
</feature>
<keyword evidence="2" id="KW-0479">Metal-binding</keyword>